<dbReference type="PROSITE" id="PS00606">
    <property type="entry name" value="KS3_1"/>
    <property type="match status" value="1"/>
</dbReference>
<dbReference type="CDD" id="cd05930">
    <property type="entry name" value="A_NRPS"/>
    <property type="match status" value="1"/>
</dbReference>
<dbReference type="InterPro" id="IPR016039">
    <property type="entry name" value="Thiolase-like"/>
</dbReference>
<dbReference type="InterPro" id="IPR020841">
    <property type="entry name" value="PKS_Beta-ketoAc_synthase_dom"/>
</dbReference>
<evidence type="ECO:0000256" key="1">
    <source>
        <dbReference type="ARBA" id="ARBA00022450"/>
    </source>
</evidence>
<feature type="domain" description="Carrier" evidence="12">
    <location>
        <begin position="2407"/>
        <end position="2485"/>
    </location>
</feature>
<dbReference type="InterPro" id="IPR013120">
    <property type="entry name" value="FAR_NAD-bd"/>
</dbReference>
<keyword evidence="8" id="KW-0511">Multifunctional enzyme</keyword>
<dbReference type="InterPro" id="IPR042104">
    <property type="entry name" value="PKS_dehydratase_sf"/>
</dbReference>
<dbReference type="InterPro" id="IPR020806">
    <property type="entry name" value="PKS_PP-bd"/>
</dbReference>
<feature type="region of interest" description="C-terminal hotdog fold" evidence="10">
    <location>
        <begin position="1092"/>
        <end position="1249"/>
    </location>
</feature>
<evidence type="ECO:0000256" key="6">
    <source>
        <dbReference type="ARBA" id="ARBA00022737"/>
    </source>
</evidence>
<dbReference type="InterPro" id="IPR042099">
    <property type="entry name" value="ANL_N_sf"/>
</dbReference>
<dbReference type="InterPro" id="IPR014030">
    <property type="entry name" value="Ketoacyl_synth_N"/>
</dbReference>
<dbReference type="InterPro" id="IPR020807">
    <property type="entry name" value="PKS_DH"/>
</dbReference>
<protein>
    <submittedName>
        <fullName evidence="15">Hybrid NRPS/PKS enzyme</fullName>
    </submittedName>
</protein>
<dbReference type="STRING" id="43265.A0A545VZG7"/>
<dbReference type="InterPro" id="IPR036291">
    <property type="entry name" value="NAD(P)-bd_dom_sf"/>
</dbReference>
<dbReference type="InterPro" id="IPR045851">
    <property type="entry name" value="AMP-bd_C_sf"/>
</dbReference>
<dbReference type="GO" id="GO:0032259">
    <property type="term" value="P:methylation"/>
    <property type="evidence" value="ECO:0007669"/>
    <property type="project" value="UniProtKB-KW"/>
</dbReference>
<dbReference type="GO" id="GO:0006633">
    <property type="term" value="P:fatty acid biosynthetic process"/>
    <property type="evidence" value="ECO:0007669"/>
    <property type="project" value="InterPro"/>
</dbReference>
<dbReference type="FunFam" id="3.40.47.10:FF:000019">
    <property type="entry name" value="Polyketide synthase type I"/>
    <property type="match status" value="1"/>
</dbReference>
<keyword evidence="6" id="KW-0677">Repeat</keyword>
<dbReference type="InterPro" id="IPR001242">
    <property type="entry name" value="Condensation_dom"/>
</dbReference>
<feature type="region of interest" description="Disordered" evidence="11">
    <location>
        <begin position="2486"/>
        <end position="2542"/>
    </location>
</feature>
<dbReference type="SUPFAM" id="SSF51735">
    <property type="entry name" value="NAD(P)-binding Rossmann-fold domains"/>
    <property type="match status" value="2"/>
</dbReference>
<dbReference type="InterPro" id="IPR006162">
    <property type="entry name" value="Ppantetheine_attach_site"/>
</dbReference>
<dbReference type="Pfam" id="PF08242">
    <property type="entry name" value="Methyltransf_12"/>
    <property type="match status" value="1"/>
</dbReference>
<feature type="active site" description="Proton donor; for dehydratase activity" evidence="10">
    <location>
        <position position="1152"/>
    </location>
</feature>
<dbReference type="Gene3D" id="3.40.50.150">
    <property type="entry name" value="Vaccinia Virus protein VP39"/>
    <property type="match status" value="1"/>
</dbReference>
<dbReference type="Gene3D" id="3.10.129.110">
    <property type="entry name" value="Polyketide synthase dehydratase"/>
    <property type="match status" value="1"/>
</dbReference>
<dbReference type="PROSITE" id="PS52019">
    <property type="entry name" value="PKS_MFAS_DH"/>
    <property type="match status" value="1"/>
</dbReference>
<dbReference type="PROSITE" id="PS50075">
    <property type="entry name" value="CARRIER"/>
    <property type="match status" value="2"/>
</dbReference>
<dbReference type="SMART" id="SM00825">
    <property type="entry name" value="PKS_KS"/>
    <property type="match status" value="1"/>
</dbReference>
<dbReference type="GO" id="GO:0004315">
    <property type="term" value="F:3-oxoacyl-[acyl-carrier-protein] synthase activity"/>
    <property type="evidence" value="ECO:0007669"/>
    <property type="project" value="InterPro"/>
</dbReference>
<feature type="domain" description="PKS/mFAS DH" evidence="14">
    <location>
        <begin position="942"/>
        <end position="1249"/>
    </location>
</feature>
<dbReference type="Pfam" id="PF21089">
    <property type="entry name" value="PKS_DH_N"/>
    <property type="match status" value="1"/>
</dbReference>
<proteinExistence type="inferred from homology"/>
<evidence type="ECO:0000256" key="10">
    <source>
        <dbReference type="PROSITE-ProRule" id="PRU01363"/>
    </source>
</evidence>
<evidence type="ECO:0000256" key="5">
    <source>
        <dbReference type="ARBA" id="ARBA00022679"/>
    </source>
</evidence>
<dbReference type="Pfam" id="PF00109">
    <property type="entry name" value="ketoacyl-synt"/>
    <property type="match status" value="1"/>
</dbReference>
<dbReference type="InterPro" id="IPR049552">
    <property type="entry name" value="PKS_DH_N"/>
</dbReference>
<dbReference type="InterPro" id="IPR049551">
    <property type="entry name" value="PKS_DH_C"/>
</dbReference>
<feature type="domain" description="Ketosynthase family 3 (KS3)" evidence="13">
    <location>
        <begin position="10"/>
        <end position="447"/>
    </location>
</feature>
<accession>A0A545VZG7</accession>
<name>A0A545VZG7_9HYPO</name>
<dbReference type="Gene3D" id="3.40.50.12780">
    <property type="entry name" value="N-terminal domain of ligase-like"/>
    <property type="match status" value="1"/>
</dbReference>
<dbReference type="GO" id="GO:0008168">
    <property type="term" value="F:methyltransferase activity"/>
    <property type="evidence" value="ECO:0007669"/>
    <property type="project" value="UniProtKB-KW"/>
</dbReference>
<dbReference type="SUPFAM" id="SSF52151">
    <property type="entry name" value="FabD/lysophospholipase-like"/>
    <property type="match status" value="1"/>
</dbReference>
<gene>
    <name evidence="15" type="ORF">IF1G_05505</name>
</gene>
<feature type="domain" description="Carrier" evidence="12">
    <location>
        <begin position="3542"/>
        <end position="3622"/>
    </location>
</feature>
<evidence type="ECO:0000259" key="12">
    <source>
        <dbReference type="PROSITE" id="PS50075"/>
    </source>
</evidence>
<dbReference type="CDD" id="cd00833">
    <property type="entry name" value="PKS"/>
    <property type="match status" value="1"/>
</dbReference>
<organism evidence="15 16">
    <name type="scientific">Cordyceps javanica</name>
    <dbReference type="NCBI Taxonomy" id="43265"/>
    <lineage>
        <taxon>Eukaryota</taxon>
        <taxon>Fungi</taxon>
        <taxon>Dikarya</taxon>
        <taxon>Ascomycota</taxon>
        <taxon>Pezizomycotina</taxon>
        <taxon>Sordariomycetes</taxon>
        <taxon>Hypocreomycetidae</taxon>
        <taxon>Hypocreales</taxon>
        <taxon>Cordycipitaceae</taxon>
        <taxon>Cordyceps</taxon>
    </lineage>
</organism>
<dbReference type="InterPro" id="IPR014031">
    <property type="entry name" value="Ketoacyl_synth_C"/>
</dbReference>
<dbReference type="OrthoDB" id="329835at2759"/>
<dbReference type="Pfam" id="PF02801">
    <property type="entry name" value="Ketoacyl-synt_C"/>
    <property type="match status" value="1"/>
</dbReference>
<keyword evidence="5" id="KW-0808">Transferase</keyword>
<comment type="similarity">
    <text evidence="9">In the C-terminal section; belongs to the NRP synthetase family.</text>
</comment>
<dbReference type="InterPro" id="IPR036736">
    <property type="entry name" value="ACP-like_sf"/>
</dbReference>
<dbReference type="InterPro" id="IPR013217">
    <property type="entry name" value="Methyltransf_12"/>
</dbReference>
<dbReference type="SUPFAM" id="SSF52777">
    <property type="entry name" value="CoA-dependent acyltransferases"/>
    <property type="match status" value="2"/>
</dbReference>
<dbReference type="GO" id="GO:0004312">
    <property type="term" value="F:fatty acid synthase activity"/>
    <property type="evidence" value="ECO:0007669"/>
    <property type="project" value="TreeGrafter"/>
</dbReference>
<dbReference type="InterPro" id="IPR049900">
    <property type="entry name" value="PKS_mFAS_DH"/>
</dbReference>
<dbReference type="InterPro" id="IPR023213">
    <property type="entry name" value="CAT-like_dom_sf"/>
</dbReference>
<dbReference type="Gene3D" id="3.30.559.30">
    <property type="entry name" value="Nonribosomal peptide synthetase, condensation domain"/>
    <property type="match status" value="1"/>
</dbReference>
<dbReference type="InterPro" id="IPR020845">
    <property type="entry name" value="AMP-binding_CS"/>
</dbReference>
<dbReference type="CDD" id="cd02440">
    <property type="entry name" value="AdoMet_MTases"/>
    <property type="match status" value="1"/>
</dbReference>
<dbReference type="Gene3D" id="3.40.50.720">
    <property type="entry name" value="NAD(P)-binding Rossmann-like Domain"/>
    <property type="match status" value="2"/>
</dbReference>
<dbReference type="SMART" id="SM00826">
    <property type="entry name" value="PKS_DH"/>
    <property type="match status" value="1"/>
</dbReference>
<dbReference type="GO" id="GO:0016874">
    <property type="term" value="F:ligase activity"/>
    <property type="evidence" value="ECO:0007669"/>
    <property type="project" value="UniProtKB-KW"/>
</dbReference>
<sequence length="3983" mass="437704">MRSAHHDQTPEPIAIIGSGCRFPGGSNSASALWELLRNPRDVLSEIPTSRFDVRGFYHQDSQFPGHANVQHSYLLDENIAHFDAPFFSITPTEAMAMDPQQRLLLETVYEAMEASGMTIEGLKGSQTGVYVGQMYGDYESLQYRDLQSLPTYHGLGVARSIVSNRVSYFFDWHGPSMTVDTACSSSLVAVHLAVQALRAGDIKVAVAAGTNILLGPEPYIYESKLKMLSPEGRSRMWDKDANGYARGDGVGAIMLKKLSAAQADGDHIHCIIRETGVNQDGRSRGITMPSAAAQAALIASTYKRAGLDPSRESDRCQYFEAHGTGTPAGDPVEAEAVHTAFFGHKADGEEAAQQKLLVGSIKTIIGHTESTAGIAGIMKVALALEHGQIPPNLLLNNLNPNVLPFYKHLEIPQQLTPWPTLPSGQCRRASVNSFGFGGTNAHIILESHEPRPAQCIEKTQDVPLTPFVFSAQSKPSLLASLKAHVDFLEQHKDVNLHDFARSLQTRRSALPLRIHFSASSADDLLSAMRKATDNLNIDPRSSSGGDGRGPQILGIFTGQGAQWAGMGAELIDTSAYASKILSDLDEVLASLPEEDRPAWSLREELFKEASSSNVGQATISQPICTAVQIILVKLLRKAGIRFSAVVGHSSGEIAAAYAAGFLSPRDAIRIAYYRGFHSHLAGGPEGESGAMLAVGTTIEDAEELCSDEEFQGRLNVAACNSPTSVTLSGDEDAIAEIADIFEDESKFVRRLRVDTAYHSHHMRPCSEPYLASIKNITVHNQDPQYPCAWFSSVYPDRDPKDMADITPSYWVDNLLSPVLFTQAVERAASSMSFEAAIEVGPHPALKGPVRETLQVRQINIPYTATLERQKNSVINLSDTLGYIWSHVDNMPIDFGNYDESFGGRKTAQFVPDMPLYRWNHTQEYWNESEYSRNLRQRSQKPHVLLGDPTPYSSSHQLSWKHVVRPKDVPWVHGHRIQGQTVFPAAAYVATAIETAPYLAADQDIQLIEVEDLTIHQAMVFENDDNDSGIEVRVTVASINRNDSGYVTANFTYEACTTANSPFHLVADGKLVIHLGQPSQSLLQSIRTDDPNLINVPRETFYSSLAEIGYEYANEFKALSNLRRKLGTVTGSVATLLLESNSEPLAVHPAVLDAAFHSILLAYSYPSDGQLWSLHLPTHIDRVRINPSLCGAELAVKSQVSFEASIPVGDRQDEKLGFAGDVEIHSSNGDQCAIQVERLHVIPFTPATALDDKQCFYASRWIDAEPDAAYSGACVPTTDERRLAEILERGSFFYLRHLDSQVPADCPGRSDQYFDAYLKFAAHTLKQCTDGKHQYAKREWLQDTEQDIMKLAENFSERPEVKAMLAVGQNMHRAIRGETTMLEHLIMNGILDDYYARALSMAQMTPILAETVMQVTKRYPHAKILEVGAGTGGATREILRRVGDEFQTYAFTDISAGFFENAQSEFSPFESRMTYSVLDLEGDVKAQGFEKGAYDVVVASLVIHATKNLEETLRRIRYLLKPGGYLIACEVTDSEVIRVNSLFGCLPGWWQGLDDGRSLGAAVSDSKWDSLLRTAGFSGIDSISATEDSMTFPTSVFVSQAVDDWVEFIREPLIAEPVFSVGRALIKTLFIVGGSTLQVSRLIQTIQNLVRPFCDDIVRAKSLVDLEHGSVTRDSTLLVLEDLENSVFKDLTEKKFESLKKLFGSEKTIVWVTQGRRIDNPYASMPIGFARSALWEVPELRLQFVDLEDSPRKDPRVLVESLLRFQVAASAQQQSQLNALFSIESEVIIDGNSRQQIQRMMPVVDANDRYNSSRREVAKEVSLAESKIDVSRVDERYIIKQAPLSQHMLGAIETQSVTLRVTYSTLRAVRTELGDFYIAIGNCTSSDKQYLAVSDSASSLLTLPKENVHPLPSLPTGAEASLLRLLAAQMSIENILKSRKNAKTVMLHNAPVEVESQLREHPNAAVKLTFTTSSETDAQLNQRTYISQFSRKSLIKELLPQNSSACIDFTVPEHQLKAPVLEACFRSANVTMVDLDSVFPVETFGNFPIAADISTVTDVVRNLLPKVLETASTSTYTNASSGQVNIGSIGETKSTLDALSIIEWTTESVQATFQPVQASLKADRTYWLVGLSGSMGLSLADWMIDHGAAHLAISSRNPNLDKIWLDAAARRGATVRVLKNDVTDLESVQATYDEIKQTMPPLAGVAQGAMVLKDGPLRDMEFEDMTGVLRPKVDGSLNLEHLLQDEALDFFVFFSSLATVAGNVGQANYTTANMFMSGLAQQRRHRGAAASVIDIGPVLGTGIITRELGDDVGAALAQRGLIGISETDVHQLFAEAINSSHPDSKAEWQIATAFRKLPATATNRPMWYNYPQFACFTQREAVSEASSSGQQGGVSIKDQLANAKSLDEVETVIASSFTKELRKMLRLGDDFEIATTLRTDELGLDSLVAVRIRSWFLNNFQVNIPALRILMGASLQDLILQAQEGMPPELTPKLSPDVGEDADSEQSETVSTVASSQSAFEQLGTPNSTEPQTQAASVEGEGESLMPSALDEVTVERSGQVSFTQSVFLFVHELLEDKSTLNNAGMLHLKGEIRVADLSDAVNAMGARHEALRTRIRVSDNKIVQEVVHDSRLRLEHKQIKSIDAVAKEYASLRTFTFDLENGNTSRVVLLSRSRDDHFLLISSHHIIFDRTSTGIFLQDLEILYHGGSLPRPLQYLDYSTMQREEYISGNLQPNIRFWRDEFSALPETLPLYRSRISERRPLARYASRVVDFRINKKNAESVRQLARSQKSTPFHVCLAAFGVLLHRFLGVEDVCIGIADSCRRDEHMMTSVGPFLNMLPARLSISGKKTIGECILDARRKALGVLGNAMPFEAILNELHVVREASHTPLAQAFLNYAENNTEESNSLLGCQMEVMREDQAELPYDMAFTVVNNTGRDMRIVLNVQESLYTEEDAVIIANGFEDILAEFSQDPSLPVGDKWNFRSQLLHSALSAGQGPNFAWDSKKTMVHRFYDNLATFAPNTAVQDSQGNSLTYTGLANRIASLLACLVQNGVRSGDNVAVFQNPTIDWVVSVLAILQIGAVYVPFDVATPMKRLSIMCKDCQPACVLVNKSTVDLAQHLECPEGTAIIDASMALDLEAEASLCINSTPEEAAMMLYTSGSTGTPKAVILPHKALAHELEHCIEVYRLSQDDVVLQQSAWSFDLSITQMFLALFVGAKLHIVCHTLRPDPEAIVQAIASQGITATYATPTEYRSWISKDTEQQLRASSWNLGLVAGEPVTESLLRLFKELNRGALRLFNVYGPTETTCGSTKMQLNYKTPEIYGESTIPVGRASANESFYILDLNQNLQPVGQVGEVAIGGVGVASGYYKDDARTGEVFIPNPFATTDYKNRGWTKLYRTGDLGYLGSDGTLTLKGRIAGDTEIKLNGVRINLAEIENTVLTVAGNILSDAVASLVATQAKENSIKFMVVRVVFSRTHAAIDDKPDFLKRLLQTLPLPQNMKPAMLIPLDEIPRTVAGKVDRKAVAALPLPASAQGMGGRESMSQAQAKVAALWREVISASHGPLGDLNGSTDFFTVGGTSLLLIELQHKLRKQLEKGVPLFQLFQASTLRAMAQLLYGEEAEMEMEHIDWGLETSIPEVVTNELKVSKPLSAMPRKLPRVVVLTGATGFLGQYLVRELASRDHVEKIFCIATRSKSVRSDISTTESAKIEYYDGDLRLPRLGLDEASSRTIFGVADAVIHNGADVSHLKTYASLRDANVVSTQELLKMCLPRSIPLHYISTTGVSMYTTGATMKPASVRSFPPPTDGLYGYVASKWAGEIFLENVSDETTQPIIIHRPSSIIRPDADMSGDAPAADVVQNMLLYSERISAVPAGVGSLPGYLDLVRPETVSRQVVEVVSDSALQAERGVTYVHESGDLEICLGDVREHIAKSIQRSVDEVEEVPMNEWISRSQDVGLSGAMAAVFRAIESGEELNFPRLLH</sequence>
<dbReference type="InterPro" id="IPR000873">
    <property type="entry name" value="AMP-dep_synth/lig_dom"/>
</dbReference>
<evidence type="ECO:0000256" key="2">
    <source>
        <dbReference type="ARBA" id="ARBA00022553"/>
    </source>
</evidence>
<dbReference type="InterPro" id="IPR016035">
    <property type="entry name" value="Acyl_Trfase/lysoPLipase"/>
</dbReference>
<dbReference type="PANTHER" id="PTHR43775">
    <property type="entry name" value="FATTY ACID SYNTHASE"/>
    <property type="match status" value="1"/>
</dbReference>
<dbReference type="SMART" id="SM00827">
    <property type="entry name" value="PKS_AT"/>
    <property type="match status" value="1"/>
</dbReference>
<dbReference type="SMART" id="SM00823">
    <property type="entry name" value="PKS_PP"/>
    <property type="match status" value="2"/>
</dbReference>
<evidence type="ECO:0000256" key="4">
    <source>
        <dbReference type="ARBA" id="ARBA00022603"/>
    </source>
</evidence>
<feature type="region of interest" description="N-terminal hotdog fold" evidence="10">
    <location>
        <begin position="942"/>
        <end position="1077"/>
    </location>
</feature>
<dbReference type="PROSITE" id="PS52004">
    <property type="entry name" value="KS3_2"/>
    <property type="match status" value="1"/>
</dbReference>
<dbReference type="SUPFAM" id="SSF47336">
    <property type="entry name" value="ACP-like"/>
    <property type="match status" value="1"/>
</dbReference>
<keyword evidence="16" id="KW-1185">Reference proteome</keyword>
<feature type="compositionally biased region" description="Polar residues" evidence="11">
    <location>
        <begin position="2506"/>
        <end position="2535"/>
    </location>
</feature>
<dbReference type="SUPFAM" id="SSF53901">
    <property type="entry name" value="Thiolase-like"/>
    <property type="match status" value="1"/>
</dbReference>
<dbReference type="PROSITE" id="PS00455">
    <property type="entry name" value="AMP_BINDING"/>
    <property type="match status" value="1"/>
</dbReference>
<keyword evidence="1" id="KW-0596">Phosphopantetheine</keyword>
<dbReference type="InterPro" id="IPR018201">
    <property type="entry name" value="Ketoacyl_synth_AS"/>
</dbReference>
<evidence type="ECO:0000313" key="15">
    <source>
        <dbReference type="EMBL" id="TQV95676.1"/>
    </source>
</evidence>
<dbReference type="InterPro" id="IPR009081">
    <property type="entry name" value="PP-bd_ACP"/>
</dbReference>
<dbReference type="PANTHER" id="PTHR43775:SF20">
    <property type="entry name" value="HYBRID PKS-NRPS SYNTHETASE APDA"/>
    <property type="match status" value="1"/>
</dbReference>
<dbReference type="Pfam" id="PF00698">
    <property type="entry name" value="Acyl_transf_1"/>
    <property type="match status" value="1"/>
</dbReference>
<dbReference type="Pfam" id="PF00501">
    <property type="entry name" value="AMP-binding"/>
    <property type="match status" value="1"/>
</dbReference>
<evidence type="ECO:0000256" key="3">
    <source>
        <dbReference type="ARBA" id="ARBA00022598"/>
    </source>
</evidence>
<evidence type="ECO:0000313" key="16">
    <source>
        <dbReference type="Proteomes" id="UP000315783"/>
    </source>
</evidence>
<dbReference type="Pfam" id="PF14765">
    <property type="entry name" value="PS-DH"/>
    <property type="match status" value="1"/>
</dbReference>
<dbReference type="InterPro" id="IPR029063">
    <property type="entry name" value="SAM-dependent_MTases_sf"/>
</dbReference>
<dbReference type="EMBL" id="SPUK01000007">
    <property type="protein sequence ID" value="TQV95676.1"/>
    <property type="molecule type" value="Genomic_DNA"/>
</dbReference>
<dbReference type="Gene3D" id="3.40.366.10">
    <property type="entry name" value="Malonyl-Coenzyme A Acyl Carrier Protein, domain 2"/>
    <property type="match status" value="1"/>
</dbReference>
<evidence type="ECO:0000259" key="13">
    <source>
        <dbReference type="PROSITE" id="PS52004"/>
    </source>
</evidence>
<dbReference type="CDD" id="cd19532">
    <property type="entry name" value="C_PKS-NRPS"/>
    <property type="match status" value="1"/>
</dbReference>
<dbReference type="InterPro" id="IPR013968">
    <property type="entry name" value="PKS_KR"/>
</dbReference>
<dbReference type="InterPro" id="IPR016036">
    <property type="entry name" value="Malonyl_transacylase_ACP-bd"/>
</dbReference>
<dbReference type="SUPFAM" id="SSF53335">
    <property type="entry name" value="S-adenosyl-L-methionine-dependent methyltransferases"/>
    <property type="match status" value="1"/>
</dbReference>
<dbReference type="InterPro" id="IPR050091">
    <property type="entry name" value="PKS_NRPS_Biosynth_Enz"/>
</dbReference>
<dbReference type="InterPro" id="IPR032821">
    <property type="entry name" value="PKS_assoc"/>
</dbReference>
<dbReference type="GO" id="GO:0016491">
    <property type="term" value="F:oxidoreductase activity"/>
    <property type="evidence" value="ECO:0007669"/>
    <property type="project" value="UniProtKB-KW"/>
</dbReference>
<dbReference type="Gene3D" id="1.10.1200.10">
    <property type="entry name" value="ACP-like"/>
    <property type="match status" value="1"/>
</dbReference>
<dbReference type="InterPro" id="IPR001227">
    <property type="entry name" value="Ac_transferase_dom_sf"/>
</dbReference>
<dbReference type="Pfam" id="PF07993">
    <property type="entry name" value="NAD_binding_4"/>
    <property type="match status" value="1"/>
</dbReference>
<dbReference type="GO" id="GO:0031177">
    <property type="term" value="F:phosphopantetheine binding"/>
    <property type="evidence" value="ECO:0007669"/>
    <property type="project" value="InterPro"/>
</dbReference>
<evidence type="ECO:0000256" key="7">
    <source>
        <dbReference type="ARBA" id="ARBA00023002"/>
    </source>
</evidence>
<dbReference type="Pfam" id="PF00550">
    <property type="entry name" value="PP-binding"/>
    <property type="match status" value="1"/>
</dbReference>
<dbReference type="SMART" id="SM00822">
    <property type="entry name" value="PKS_KR"/>
    <property type="match status" value="1"/>
</dbReference>
<dbReference type="Gene3D" id="3.30.559.10">
    <property type="entry name" value="Chloramphenicol acetyltransferase-like domain"/>
    <property type="match status" value="1"/>
</dbReference>
<reference evidence="15 16" key="1">
    <citation type="journal article" date="2019" name="Appl. Microbiol. Biotechnol.">
        <title>Genome sequence of Isaria javanica and comparative genome analysis insights into family S53 peptidase evolution in fungal entomopathogens.</title>
        <authorList>
            <person name="Lin R."/>
            <person name="Zhang X."/>
            <person name="Xin B."/>
            <person name="Zou M."/>
            <person name="Gao Y."/>
            <person name="Qin F."/>
            <person name="Hu Q."/>
            <person name="Xie B."/>
            <person name="Cheng X."/>
        </authorList>
    </citation>
    <scope>NUCLEOTIDE SEQUENCE [LARGE SCALE GENOMIC DNA]</scope>
    <source>
        <strain evidence="15 16">IJ1G</strain>
    </source>
</reference>
<keyword evidence="7" id="KW-0560">Oxidoreductase</keyword>
<keyword evidence="2" id="KW-0597">Phosphoprotein</keyword>
<dbReference type="InterPro" id="IPR057326">
    <property type="entry name" value="KR_dom"/>
</dbReference>
<evidence type="ECO:0000259" key="14">
    <source>
        <dbReference type="PROSITE" id="PS52019"/>
    </source>
</evidence>
<dbReference type="Pfam" id="PF00668">
    <property type="entry name" value="Condensation"/>
    <property type="match status" value="1"/>
</dbReference>
<dbReference type="Gene3D" id="3.40.47.10">
    <property type="match status" value="1"/>
</dbReference>
<keyword evidence="3" id="KW-0436">Ligase</keyword>
<evidence type="ECO:0000256" key="9">
    <source>
        <dbReference type="ARBA" id="ARBA00029443"/>
    </source>
</evidence>
<dbReference type="PROSITE" id="PS00012">
    <property type="entry name" value="PHOSPHOPANTETHEINE"/>
    <property type="match status" value="1"/>
</dbReference>
<comment type="caution">
    <text evidence="15">The sequence shown here is derived from an EMBL/GenBank/DDBJ whole genome shotgun (WGS) entry which is preliminary data.</text>
</comment>
<dbReference type="InterPro" id="IPR014043">
    <property type="entry name" value="Acyl_transferase_dom"/>
</dbReference>
<dbReference type="Gene3D" id="3.30.300.30">
    <property type="match status" value="1"/>
</dbReference>
<evidence type="ECO:0000256" key="8">
    <source>
        <dbReference type="ARBA" id="ARBA00023268"/>
    </source>
</evidence>
<dbReference type="GO" id="GO:0009403">
    <property type="term" value="P:toxin biosynthetic process"/>
    <property type="evidence" value="ECO:0007669"/>
    <property type="project" value="UniProtKB-ARBA"/>
</dbReference>
<evidence type="ECO:0000256" key="11">
    <source>
        <dbReference type="SAM" id="MobiDB-lite"/>
    </source>
</evidence>
<dbReference type="SUPFAM" id="SSF55048">
    <property type="entry name" value="Probable ACP-binding domain of malonyl-CoA ACP transacylase"/>
    <property type="match status" value="1"/>
</dbReference>
<dbReference type="Pfam" id="PF08659">
    <property type="entry name" value="KR"/>
    <property type="match status" value="1"/>
</dbReference>
<dbReference type="Pfam" id="PF16197">
    <property type="entry name" value="KAsynt_C_assoc"/>
    <property type="match status" value="1"/>
</dbReference>
<dbReference type="Proteomes" id="UP000315783">
    <property type="component" value="Unassembled WGS sequence"/>
</dbReference>
<keyword evidence="4" id="KW-0489">Methyltransferase</keyword>
<dbReference type="SUPFAM" id="SSF56801">
    <property type="entry name" value="Acetyl-CoA synthetase-like"/>
    <property type="match status" value="1"/>
</dbReference>
<feature type="active site" description="Proton acceptor; for dehydratase activity" evidence="10">
    <location>
        <position position="974"/>
    </location>
</feature>